<reference evidence="1 2" key="1">
    <citation type="journal article" date="2018" name="Front. Plant Sci.">
        <title>Red Clover (Trifolium pratense) and Zigzag Clover (T. medium) - A Picture of Genomic Similarities and Differences.</title>
        <authorList>
            <person name="Dluhosova J."/>
            <person name="Istvanek J."/>
            <person name="Nedelnik J."/>
            <person name="Repkova J."/>
        </authorList>
    </citation>
    <scope>NUCLEOTIDE SEQUENCE [LARGE SCALE GENOMIC DNA]</scope>
    <source>
        <strain evidence="2">cv. 10/8</strain>
        <tissue evidence="1">Leaf</tissue>
    </source>
</reference>
<sequence length="75" mass="8649">MVGKVSVSCASRRQEWRVTLVSKDRTPELSAICASRRFIRRVAHLHLFFARVAQTGWRGAQLRNLYKKSAFSDLK</sequence>
<evidence type="ECO:0000313" key="2">
    <source>
        <dbReference type="Proteomes" id="UP000265520"/>
    </source>
</evidence>
<organism evidence="1 2">
    <name type="scientific">Trifolium medium</name>
    <dbReference type="NCBI Taxonomy" id="97028"/>
    <lineage>
        <taxon>Eukaryota</taxon>
        <taxon>Viridiplantae</taxon>
        <taxon>Streptophyta</taxon>
        <taxon>Embryophyta</taxon>
        <taxon>Tracheophyta</taxon>
        <taxon>Spermatophyta</taxon>
        <taxon>Magnoliopsida</taxon>
        <taxon>eudicotyledons</taxon>
        <taxon>Gunneridae</taxon>
        <taxon>Pentapetalae</taxon>
        <taxon>rosids</taxon>
        <taxon>fabids</taxon>
        <taxon>Fabales</taxon>
        <taxon>Fabaceae</taxon>
        <taxon>Papilionoideae</taxon>
        <taxon>50 kb inversion clade</taxon>
        <taxon>NPAAA clade</taxon>
        <taxon>Hologalegina</taxon>
        <taxon>IRL clade</taxon>
        <taxon>Trifolieae</taxon>
        <taxon>Trifolium</taxon>
    </lineage>
</organism>
<dbReference type="EMBL" id="LXQA010479010">
    <property type="protein sequence ID" value="MCI54430.1"/>
    <property type="molecule type" value="Genomic_DNA"/>
</dbReference>
<evidence type="ECO:0000313" key="1">
    <source>
        <dbReference type="EMBL" id="MCI54430.1"/>
    </source>
</evidence>
<dbReference type="AlphaFoldDB" id="A0A392T2P5"/>
<dbReference type="Proteomes" id="UP000265520">
    <property type="component" value="Unassembled WGS sequence"/>
</dbReference>
<name>A0A392T2P5_9FABA</name>
<feature type="non-terminal residue" evidence="1">
    <location>
        <position position="75"/>
    </location>
</feature>
<proteinExistence type="predicted"/>
<keyword evidence="2" id="KW-1185">Reference proteome</keyword>
<protein>
    <submittedName>
        <fullName evidence="1">Uncharacterized protein</fullName>
    </submittedName>
</protein>
<comment type="caution">
    <text evidence="1">The sequence shown here is derived from an EMBL/GenBank/DDBJ whole genome shotgun (WGS) entry which is preliminary data.</text>
</comment>
<accession>A0A392T2P5</accession>